<accession>A0AAW0V2Z0</accession>
<organism evidence="1 2">
    <name type="scientific">Scylla paramamosain</name>
    <name type="common">Mud crab</name>
    <dbReference type="NCBI Taxonomy" id="85552"/>
    <lineage>
        <taxon>Eukaryota</taxon>
        <taxon>Metazoa</taxon>
        <taxon>Ecdysozoa</taxon>
        <taxon>Arthropoda</taxon>
        <taxon>Crustacea</taxon>
        <taxon>Multicrustacea</taxon>
        <taxon>Malacostraca</taxon>
        <taxon>Eumalacostraca</taxon>
        <taxon>Eucarida</taxon>
        <taxon>Decapoda</taxon>
        <taxon>Pleocyemata</taxon>
        <taxon>Brachyura</taxon>
        <taxon>Eubrachyura</taxon>
        <taxon>Portunoidea</taxon>
        <taxon>Portunidae</taxon>
        <taxon>Portuninae</taxon>
        <taxon>Scylla</taxon>
    </lineage>
</organism>
<dbReference type="Proteomes" id="UP001487740">
    <property type="component" value="Unassembled WGS sequence"/>
</dbReference>
<comment type="caution">
    <text evidence="1">The sequence shown here is derived from an EMBL/GenBank/DDBJ whole genome shotgun (WGS) entry which is preliminary data.</text>
</comment>
<evidence type="ECO:0000313" key="1">
    <source>
        <dbReference type="EMBL" id="KAK8406226.1"/>
    </source>
</evidence>
<dbReference type="AlphaFoldDB" id="A0AAW0V2Z0"/>
<sequence>MGLKERREVSVISTLLDNDSPKLTCVDFTITGLFTRKTAPMRLTRVVVLSSFPDGLTKTKADSELLAKWTHLKDLAYINRRAECLPVEILNGQDVPAALTSLEDEVRQGEKWDRRLTKENEDKWAIWLRELEGLAEFLIDRCIFSSRFGRLVTAQLHHFCDASTKAYAAVSYMKMQDDTDFVQSSFIMACTRLALLKSTTVPRQELSLRRHPQNLFTPTVATYKI</sequence>
<protein>
    <submittedName>
        <fullName evidence="1">Uncharacterized protein</fullName>
    </submittedName>
</protein>
<proteinExistence type="predicted"/>
<keyword evidence="2" id="KW-1185">Reference proteome</keyword>
<dbReference type="InterPro" id="IPR008042">
    <property type="entry name" value="Retrotrans_Pao"/>
</dbReference>
<name>A0AAW0V2Z0_SCYPA</name>
<reference evidence="1 2" key="1">
    <citation type="submission" date="2023-03" db="EMBL/GenBank/DDBJ databases">
        <title>High-quality genome of Scylla paramamosain provides insights in environmental adaptation.</title>
        <authorList>
            <person name="Zhang L."/>
        </authorList>
    </citation>
    <scope>NUCLEOTIDE SEQUENCE [LARGE SCALE GENOMIC DNA]</scope>
    <source>
        <strain evidence="1">LZ_2023a</strain>
        <tissue evidence="1">Muscle</tissue>
    </source>
</reference>
<evidence type="ECO:0000313" key="2">
    <source>
        <dbReference type="Proteomes" id="UP001487740"/>
    </source>
</evidence>
<dbReference type="Pfam" id="PF05380">
    <property type="entry name" value="Peptidase_A17"/>
    <property type="match status" value="1"/>
</dbReference>
<dbReference type="EMBL" id="JARAKH010000002">
    <property type="protein sequence ID" value="KAK8406226.1"/>
    <property type="molecule type" value="Genomic_DNA"/>
</dbReference>
<gene>
    <name evidence="1" type="ORF">O3P69_007147</name>
</gene>
<dbReference type="PANTHER" id="PTHR47331">
    <property type="entry name" value="PHD-TYPE DOMAIN-CONTAINING PROTEIN"/>
    <property type="match status" value="1"/>
</dbReference>